<feature type="domain" description="PepSY" evidence="1">
    <location>
        <begin position="122"/>
        <end position="180"/>
    </location>
</feature>
<dbReference type="Pfam" id="PF03413">
    <property type="entry name" value="PepSY"/>
    <property type="match status" value="2"/>
</dbReference>
<protein>
    <submittedName>
        <fullName evidence="2">Peptidase propeptide and YPEB domain protein</fullName>
    </submittedName>
</protein>
<proteinExistence type="predicted"/>
<accession>A0A1V4SZH3</accession>
<evidence type="ECO:0000259" key="1">
    <source>
        <dbReference type="Pfam" id="PF03413"/>
    </source>
</evidence>
<evidence type="ECO:0000313" key="2">
    <source>
        <dbReference type="EMBL" id="OPX49927.1"/>
    </source>
</evidence>
<dbReference type="InterPro" id="IPR025711">
    <property type="entry name" value="PepSY"/>
</dbReference>
<sequence>MKKEDNEMRKIKNKLAILILSSFIIILVGCSNESNKNIQSTSNESNPIGAEQAKEIMTDKVPNGKLVEFGYNNKGSLKIFEGKIIKNGKEYDINVDSKTGEIINYDEERIDKTEAIYNGSIITEDVAKNIILKRAGKGALESFKYDGYDSIPIYEGKVVSDNKETEIMLDARDGKIIGIEIGNIHK</sequence>
<organism evidence="2 3">
    <name type="scientific">Clostridium thermobutyricum DSM 4928</name>
    <dbReference type="NCBI Taxonomy" id="1121339"/>
    <lineage>
        <taxon>Bacteria</taxon>
        <taxon>Bacillati</taxon>
        <taxon>Bacillota</taxon>
        <taxon>Clostridia</taxon>
        <taxon>Eubacteriales</taxon>
        <taxon>Clostridiaceae</taxon>
        <taxon>Clostridium</taxon>
    </lineage>
</organism>
<evidence type="ECO:0000313" key="3">
    <source>
        <dbReference type="Proteomes" id="UP000191448"/>
    </source>
</evidence>
<dbReference type="Proteomes" id="UP000191448">
    <property type="component" value="Unassembled WGS sequence"/>
</dbReference>
<gene>
    <name evidence="2" type="ORF">CLTHE_04070</name>
</gene>
<dbReference type="EMBL" id="LTAY01000020">
    <property type="protein sequence ID" value="OPX49927.1"/>
    <property type="molecule type" value="Genomic_DNA"/>
</dbReference>
<feature type="domain" description="PepSY" evidence="1">
    <location>
        <begin position="47"/>
        <end position="104"/>
    </location>
</feature>
<dbReference type="AlphaFoldDB" id="A0A1V4SZH3"/>
<dbReference type="PROSITE" id="PS51257">
    <property type="entry name" value="PROKAR_LIPOPROTEIN"/>
    <property type="match status" value="1"/>
</dbReference>
<reference evidence="2 3" key="1">
    <citation type="submission" date="2016-02" db="EMBL/GenBank/DDBJ databases">
        <title>Genome sequence of Clostridium thermobutyricum DSM 4928.</title>
        <authorList>
            <person name="Poehlein A."/>
            <person name="Daniel R."/>
        </authorList>
    </citation>
    <scope>NUCLEOTIDE SEQUENCE [LARGE SCALE GENOMIC DNA]</scope>
    <source>
        <strain evidence="2 3">DSM 4928</strain>
    </source>
</reference>
<comment type="caution">
    <text evidence="2">The sequence shown here is derived from an EMBL/GenBank/DDBJ whole genome shotgun (WGS) entry which is preliminary data.</text>
</comment>
<dbReference type="Gene3D" id="3.10.450.40">
    <property type="match status" value="2"/>
</dbReference>
<name>A0A1V4SZH3_9CLOT</name>